<reference evidence="1 2" key="2">
    <citation type="journal article" date="2022" name="Mol. Ecol. Resour.">
        <title>The genomes of chicory, endive, great burdock and yacon provide insights into Asteraceae paleo-polyploidization history and plant inulin production.</title>
        <authorList>
            <person name="Fan W."/>
            <person name="Wang S."/>
            <person name="Wang H."/>
            <person name="Wang A."/>
            <person name="Jiang F."/>
            <person name="Liu H."/>
            <person name="Zhao H."/>
            <person name="Xu D."/>
            <person name="Zhang Y."/>
        </authorList>
    </citation>
    <scope>NUCLEOTIDE SEQUENCE [LARGE SCALE GENOMIC DNA]</scope>
    <source>
        <strain evidence="2">cv. Punajuju</strain>
        <tissue evidence="1">Leaves</tissue>
    </source>
</reference>
<comment type="caution">
    <text evidence="1">The sequence shown here is derived from an EMBL/GenBank/DDBJ whole genome shotgun (WGS) entry which is preliminary data.</text>
</comment>
<organism evidence="1 2">
    <name type="scientific">Cichorium intybus</name>
    <name type="common">Chicory</name>
    <dbReference type="NCBI Taxonomy" id="13427"/>
    <lineage>
        <taxon>Eukaryota</taxon>
        <taxon>Viridiplantae</taxon>
        <taxon>Streptophyta</taxon>
        <taxon>Embryophyta</taxon>
        <taxon>Tracheophyta</taxon>
        <taxon>Spermatophyta</taxon>
        <taxon>Magnoliopsida</taxon>
        <taxon>eudicotyledons</taxon>
        <taxon>Gunneridae</taxon>
        <taxon>Pentapetalae</taxon>
        <taxon>asterids</taxon>
        <taxon>campanulids</taxon>
        <taxon>Asterales</taxon>
        <taxon>Asteraceae</taxon>
        <taxon>Cichorioideae</taxon>
        <taxon>Cichorieae</taxon>
        <taxon>Cichoriinae</taxon>
        <taxon>Cichorium</taxon>
    </lineage>
</organism>
<evidence type="ECO:0000313" key="1">
    <source>
        <dbReference type="EMBL" id="KAI3749318.1"/>
    </source>
</evidence>
<name>A0ACB9DRJ2_CICIN</name>
<dbReference type="EMBL" id="CM042012">
    <property type="protein sequence ID" value="KAI3749318.1"/>
    <property type="molecule type" value="Genomic_DNA"/>
</dbReference>
<reference evidence="2" key="1">
    <citation type="journal article" date="2022" name="Mol. Ecol. Resour.">
        <title>The genomes of chicory, endive, great burdock and yacon provide insights into Asteraceae palaeo-polyploidization history and plant inulin production.</title>
        <authorList>
            <person name="Fan W."/>
            <person name="Wang S."/>
            <person name="Wang H."/>
            <person name="Wang A."/>
            <person name="Jiang F."/>
            <person name="Liu H."/>
            <person name="Zhao H."/>
            <person name="Xu D."/>
            <person name="Zhang Y."/>
        </authorList>
    </citation>
    <scope>NUCLEOTIDE SEQUENCE [LARGE SCALE GENOMIC DNA]</scope>
    <source>
        <strain evidence="2">cv. Punajuju</strain>
    </source>
</reference>
<proteinExistence type="predicted"/>
<keyword evidence="2" id="KW-1185">Reference proteome</keyword>
<evidence type="ECO:0000313" key="2">
    <source>
        <dbReference type="Proteomes" id="UP001055811"/>
    </source>
</evidence>
<gene>
    <name evidence="1" type="ORF">L2E82_19925</name>
</gene>
<protein>
    <submittedName>
        <fullName evidence="1">Uncharacterized protein</fullName>
    </submittedName>
</protein>
<sequence>MDRLVKPDVKELNLVFTRTHKCSATFQLTNLMHTMSVAVILDTTNPSRFYFHHPLAVLPPLATVSFTLFLSDQPPLAALPDTVLVRSSIVLAGKTNQENLHLLFSKPGRHIFNDATIPINFVGHDILDFLLSSPISRTINTSFVLSQAIQFCNENELTSLLRSSAKTGNLLFVSSLVTAGANVNHRDVDGESVMSLAIRSGNVDVVRVIVESNFVIDHSVDRFLHDAARVNGEEIMEVLCMSYLDIDINSVDSRGQTALHIAANLGYIEVLQFLVTLGSDSDVVDNNGWTPLHCASREGHVAAVEFLLSSSIFVKYAVTKDGKTAIALAYENDHKDLYDMLYLRDVLHRAATVNDVNGLNKCLAEGAMVNGKDQNGWTALHRAAFKGRVESVELLLSHGARVDMVDNDGCTALHRAVDAGHSQVAMLLVAQGARASMKSLIDHMVFDFGSSKNHPFLVDPLC</sequence>
<dbReference type="Proteomes" id="UP001055811">
    <property type="component" value="Linkage Group LG04"/>
</dbReference>
<accession>A0ACB9DRJ2</accession>